<evidence type="ECO:0000256" key="1">
    <source>
        <dbReference type="SAM" id="Phobius"/>
    </source>
</evidence>
<dbReference type="AlphaFoldDB" id="H3GYE5"/>
<dbReference type="eggNOG" id="ENOG502RGMM">
    <property type="taxonomic scope" value="Eukaryota"/>
</dbReference>
<keyword evidence="1" id="KW-0472">Membrane</keyword>
<dbReference type="Proteomes" id="UP000005238">
    <property type="component" value="Unassembled WGS sequence"/>
</dbReference>
<feature type="transmembrane region" description="Helical" evidence="1">
    <location>
        <begin position="121"/>
        <end position="139"/>
    </location>
</feature>
<keyword evidence="1" id="KW-0812">Transmembrane</keyword>
<dbReference type="OMA" id="SSRRICW"/>
<keyword evidence="4" id="KW-1185">Reference proteome</keyword>
<protein>
    <recommendedName>
        <fullName evidence="5">RxLR effector protein</fullName>
    </recommendedName>
</protein>
<keyword evidence="2" id="KW-0732">Signal</keyword>
<reference evidence="3" key="2">
    <citation type="submission" date="2015-06" db="UniProtKB">
        <authorList>
            <consortium name="EnsemblProtists"/>
        </authorList>
    </citation>
    <scope>IDENTIFICATION</scope>
    <source>
        <strain evidence="3">Pr102</strain>
    </source>
</reference>
<dbReference type="EnsemblProtists" id="Phyra82714">
    <property type="protein sequence ID" value="Phyra82714"/>
    <property type="gene ID" value="Phyra82714"/>
</dbReference>
<proteinExistence type="predicted"/>
<keyword evidence="1" id="KW-1133">Transmembrane helix</keyword>
<dbReference type="GeneID" id="94229569"/>
<dbReference type="InParanoid" id="H3GYE5"/>
<dbReference type="RefSeq" id="XP_067743285.1">
    <property type="nucleotide sequence ID" value="XM_067893788.1"/>
</dbReference>
<name>H3GYE5_PHYRM</name>
<dbReference type="HOGENOM" id="CLU_1457224_0_0_1"/>
<evidence type="ECO:0008006" key="5">
    <source>
        <dbReference type="Google" id="ProtNLM"/>
    </source>
</evidence>
<sequence>MRSSRRICWVLATTIAVAITSPIAIAQPTSYVRPGSEDAATTTAGVQPGSGFSVGEFVNEQVAETTAPEEDFHNTALLAADEDSVVGDVVTAGSYSSTTLTAATTAGESSGEGDTTTTTPLLFAMVAACVVVVGAIAIVTKRAEKRVPSPHTPVDKAIYFQVQVKKPGFFHVNRQLTPPMTGSTIV</sequence>
<accession>H3GYE5</accession>
<organism evidence="3 4">
    <name type="scientific">Phytophthora ramorum</name>
    <name type="common">Sudden oak death agent</name>
    <dbReference type="NCBI Taxonomy" id="164328"/>
    <lineage>
        <taxon>Eukaryota</taxon>
        <taxon>Sar</taxon>
        <taxon>Stramenopiles</taxon>
        <taxon>Oomycota</taxon>
        <taxon>Peronosporomycetes</taxon>
        <taxon>Peronosporales</taxon>
        <taxon>Peronosporaceae</taxon>
        <taxon>Phytophthora</taxon>
    </lineage>
</organism>
<dbReference type="EMBL" id="DS566073">
    <property type="status" value="NOT_ANNOTATED_CDS"/>
    <property type="molecule type" value="Genomic_DNA"/>
</dbReference>
<dbReference type="VEuPathDB" id="FungiDB:KRP23_8359"/>
<evidence type="ECO:0000313" key="3">
    <source>
        <dbReference type="EnsemblProtists" id="Phyra82714"/>
    </source>
</evidence>
<feature type="chain" id="PRO_5003587906" description="RxLR effector protein" evidence="2">
    <location>
        <begin position="27"/>
        <end position="186"/>
    </location>
</feature>
<evidence type="ECO:0000313" key="4">
    <source>
        <dbReference type="Proteomes" id="UP000005238"/>
    </source>
</evidence>
<evidence type="ECO:0000256" key="2">
    <source>
        <dbReference type="SAM" id="SignalP"/>
    </source>
</evidence>
<reference evidence="4" key="1">
    <citation type="journal article" date="2006" name="Science">
        <title>Phytophthora genome sequences uncover evolutionary origins and mechanisms of pathogenesis.</title>
        <authorList>
            <person name="Tyler B.M."/>
            <person name="Tripathy S."/>
            <person name="Zhang X."/>
            <person name="Dehal P."/>
            <person name="Jiang R.H."/>
            <person name="Aerts A."/>
            <person name="Arredondo F.D."/>
            <person name="Baxter L."/>
            <person name="Bensasson D."/>
            <person name="Beynon J.L."/>
            <person name="Chapman J."/>
            <person name="Damasceno C.M."/>
            <person name="Dorrance A.E."/>
            <person name="Dou D."/>
            <person name="Dickerman A.W."/>
            <person name="Dubchak I.L."/>
            <person name="Garbelotto M."/>
            <person name="Gijzen M."/>
            <person name="Gordon S.G."/>
            <person name="Govers F."/>
            <person name="Grunwald N.J."/>
            <person name="Huang W."/>
            <person name="Ivors K.L."/>
            <person name="Jones R.W."/>
            <person name="Kamoun S."/>
            <person name="Krampis K."/>
            <person name="Lamour K.H."/>
            <person name="Lee M.K."/>
            <person name="McDonald W.H."/>
            <person name="Medina M."/>
            <person name="Meijer H.J."/>
            <person name="Nordberg E.K."/>
            <person name="Maclean D.J."/>
            <person name="Ospina-Giraldo M.D."/>
            <person name="Morris P.F."/>
            <person name="Phuntumart V."/>
            <person name="Putnam N.H."/>
            <person name="Rash S."/>
            <person name="Rose J.K."/>
            <person name="Sakihama Y."/>
            <person name="Salamov A.A."/>
            <person name="Savidor A."/>
            <person name="Scheuring C.F."/>
            <person name="Smith B.M."/>
            <person name="Sobral B.W."/>
            <person name="Terry A."/>
            <person name="Torto-Alalibo T.A."/>
            <person name="Win J."/>
            <person name="Xu Z."/>
            <person name="Zhang H."/>
            <person name="Grigoriev I.V."/>
            <person name="Rokhsar D.S."/>
            <person name="Boore J.L."/>
        </authorList>
    </citation>
    <scope>NUCLEOTIDE SEQUENCE [LARGE SCALE GENOMIC DNA]</scope>
    <source>
        <strain evidence="4">Pr102</strain>
    </source>
</reference>
<dbReference type="OrthoDB" id="115320at2759"/>
<feature type="signal peptide" evidence="2">
    <location>
        <begin position="1"/>
        <end position="26"/>
    </location>
</feature>
<dbReference type="VEuPathDB" id="FungiDB:KRP22_10014"/>